<dbReference type="PATRIC" id="fig|251702.3.peg.4880"/>
<gene>
    <name evidence="2" type="ORF">ALO88_200074</name>
</gene>
<proteinExistence type="predicted"/>
<dbReference type="Proteomes" id="UP000050425">
    <property type="component" value="Unassembled WGS sequence"/>
</dbReference>
<evidence type="ECO:0000313" key="2">
    <source>
        <dbReference type="EMBL" id="KPW47378.1"/>
    </source>
</evidence>
<reference evidence="2 3" key="1">
    <citation type="submission" date="2015-09" db="EMBL/GenBank/DDBJ databases">
        <title>Genome announcement of multiple Pseudomonas syringae strains.</title>
        <authorList>
            <person name="Thakur S."/>
            <person name="Wang P.W."/>
            <person name="Gong Y."/>
            <person name="Weir B.S."/>
            <person name="Guttman D.S."/>
        </authorList>
    </citation>
    <scope>NUCLEOTIDE SEQUENCE [LARGE SCALE GENOMIC DNA]</scope>
    <source>
        <strain evidence="2 3">ICMP4303</strain>
    </source>
</reference>
<name>A0A0P9NTG3_9PSED</name>
<accession>A0A0P9NTG3</accession>
<evidence type="ECO:0000259" key="1">
    <source>
        <dbReference type="Pfam" id="PF14355"/>
    </source>
</evidence>
<protein>
    <recommendedName>
        <fullName evidence="1">Abortive infection protein-like C-terminal domain-containing protein</fullName>
    </recommendedName>
</protein>
<organism evidence="2 3">
    <name type="scientific">Pseudomonas syringae pv. antirrhini</name>
    <dbReference type="NCBI Taxonomy" id="251702"/>
    <lineage>
        <taxon>Bacteria</taxon>
        <taxon>Pseudomonadati</taxon>
        <taxon>Pseudomonadota</taxon>
        <taxon>Gammaproteobacteria</taxon>
        <taxon>Pseudomonadales</taxon>
        <taxon>Pseudomonadaceae</taxon>
        <taxon>Pseudomonas</taxon>
    </lineage>
</organism>
<dbReference type="EMBL" id="LJPT01000112">
    <property type="protein sequence ID" value="KPW47378.1"/>
    <property type="molecule type" value="Genomic_DNA"/>
</dbReference>
<sequence>MTTRKDVLAKLAQKVRESRSEIRAGLEAVEKELRDAVGELNLYATGANVNLGYIDEDDWEYGCFAFDGQHLRVLTSSTVDDAMSQGTPYEGHMTWNNIDELSDEKLTKLASPGSIDSIWSAVEQRLMQLLGEAMSSAQLLSEFSNAQSEGVHDDLTELMDGNYLEKQWAKARIAILTDPTDSISHTNTFVESVCRHYLETRGLPLPSELVVTKLIGQVVNDFPALKLPDGTDYGNDIKSLFGGVKSVAQGIGVLRTHASSAHGGNKVAYQAEARLANNLAGSIAIYILEKLKSHMEESH</sequence>
<dbReference type="AlphaFoldDB" id="A0A0P9NTG3"/>
<feature type="domain" description="Abortive infection protein-like C-terminal" evidence="1">
    <location>
        <begin position="222"/>
        <end position="288"/>
    </location>
</feature>
<comment type="caution">
    <text evidence="2">The sequence shown here is derived from an EMBL/GenBank/DDBJ whole genome shotgun (WGS) entry which is preliminary data.</text>
</comment>
<dbReference type="InterPro" id="IPR026001">
    <property type="entry name" value="Abi-like_C"/>
</dbReference>
<evidence type="ECO:0000313" key="3">
    <source>
        <dbReference type="Proteomes" id="UP000050425"/>
    </source>
</evidence>
<dbReference type="RefSeq" id="WP_057418557.1">
    <property type="nucleotide sequence ID" value="NZ_LJPT01000112.1"/>
</dbReference>
<dbReference type="Pfam" id="PF14355">
    <property type="entry name" value="Abi_C"/>
    <property type="match status" value="1"/>
</dbReference>